<feature type="domain" description="CRISPR type III-associated protein" evidence="4">
    <location>
        <begin position="24"/>
        <end position="166"/>
    </location>
</feature>
<evidence type="ECO:0000259" key="4">
    <source>
        <dbReference type="Pfam" id="PF03787"/>
    </source>
</evidence>
<evidence type="ECO:0000313" key="6">
    <source>
        <dbReference type="Proteomes" id="UP000656042"/>
    </source>
</evidence>
<dbReference type="InterPro" id="IPR052216">
    <property type="entry name" value="CRISPR_Csm3_endoribonuclease"/>
</dbReference>
<keyword evidence="6" id="KW-1185">Reference proteome</keyword>
<dbReference type="PANTHER" id="PTHR35579:SF6">
    <property type="entry name" value="DUF324 DOMAIN-CONTAINING PROTEIN"/>
    <property type="match status" value="1"/>
</dbReference>
<comment type="caution">
    <text evidence="5">The sequence shown here is derived from an EMBL/GenBank/DDBJ whole genome shotgun (WGS) entry which is preliminary data.</text>
</comment>
<dbReference type="InterPro" id="IPR005537">
    <property type="entry name" value="RAMP_III_fam"/>
</dbReference>
<reference evidence="5" key="2">
    <citation type="submission" date="2020-09" db="EMBL/GenBank/DDBJ databases">
        <authorList>
            <person name="Sun Q."/>
            <person name="Zhou Y."/>
        </authorList>
    </citation>
    <scope>NUCLEOTIDE SEQUENCE</scope>
    <source>
        <strain evidence="5">CGMCC 4.7299</strain>
    </source>
</reference>
<evidence type="ECO:0000313" key="5">
    <source>
        <dbReference type="EMBL" id="GGL19448.1"/>
    </source>
</evidence>
<dbReference type="PANTHER" id="PTHR35579">
    <property type="entry name" value="CRISPR SYSTEM CMS ENDORIBONUCLEASE CSM3"/>
    <property type="match status" value="1"/>
</dbReference>
<evidence type="ECO:0000256" key="2">
    <source>
        <dbReference type="ARBA" id="ARBA00093789"/>
    </source>
</evidence>
<dbReference type="GO" id="GO:0051607">
    <property type="term" value="P:defense response to virus"/>
    <property type="evidence" value="ECO:0007669"/>
    <property type="project" value="UniProtKB-KW"/>
</dbReference>
<reference evidence="5" key="1">
    <citation type="journal article" date="2014" name="Int. J. Syst. Evol. Microbiol.">
        <title>Complete genome sequence of Corynebacterium casei LMG S-19264T (=DSM 44701T), isolated from a smear-ripened cheese.</title>
        <authorList>
            <consortium name="US DOE Joint Genome Institute (JGI-PGF)"/>
            <person name="Walter F."/>
            <person name="Albersmeier A."/>
            <person name="Kalinowski J."/>
            <person name="Ruckert C."/>
        </authorList>
    </citation>
    <scope>NUCLEOTIDE SEQUENCE</scope>
    <source>
        <strain evidence="5">CGMCC 4.7299</strain>
    </source>
</reference>
<dbReference type="CDD" id="cd09726">
    <property type="entry name" value="RAMP_I_III"/>
    <property type="match status" value="1"/>
</dbReference>
<comment type="subunit">
    <text evidence="2">Part of the Csm effector complex that includes Cas10, Csm2, Csm3, Csm4 and Csm5.</text>
</comment>
<evidence type="ECO:0000256" key="3">
    <source>
        <dbReference type="SAM" id="MobiDB-lite"/>
    </source>
</evidence>
<organism evidence="5 6">
    <name type="scientific">Mangrovihabitans endophyticus</name>
    <dbReference type="NCBI Taxonomy" id="1751298"/>
    <lineage>
        <taxon>Bacteria</taxon>
        <taxon>Bacillati</taxon>
        <taxon>Actinomycetota</taxon>
        <taxon>Actinomycetes</taxon>
        <taxon>Micromonosporales</taxon>
        <taxon>Micromonosporaceae</taxon>
        <taxon>Mangrovihabitans</taxon>
    </lineage>
</organism>
<evidence type="ECO:0000256" key="1">
    <source>
        <dbReference type="ARBA" id="ARBA00023118"/>
    </source>
</evidence>
<dbReference type="EMBL" id="BMMX01000067">
    <property type="protein sequence ID" value="GGL19448.1"/>
    <property type="molecule type" value="Genomic_DNA"/>
</dbReference>
<protein>
    <recommendedName>
        <fullName evidence="4">CRISPR type III-associated protein domain-containing protein</fullName>
    </recommendedName>
</protein>
<dbReference type="Pfam" id="PF03787">
    <property type="entry name" value="RAMPs"/>
    <property type="match status" value="2"/>
</dbReference>
<feature type="region of interest" description="Disordered" evidence="3">
    <location>
        <begin position="383"/>
        <end position="407"/>
    </location>
</feature>
<dbReference type="AlphaFoldDB" id="A0A8J3C8V9"/>
<accession>A0A8J3C8V9</accession>
<dbReference type="Proteomes" id="UP000656042">
    <property type="component" value="Unassembled WGS sequence"/>
</dbReference>
<feature type="domain" description="CRISPR type III-associated protein" evidence="4">
    <location>
        <begin position="223"/>
        <end position="386"/>
    </location>
</feature>
<proteinExistence type="predicted"/>
<gene>
    <name evidence="5" type="ORF">GCM10012284_62460</name>
</gene>
<keyword evidence="1" id="KW-0051">Antiviral defense</keyword>
<name>A0A8J3C8V9_9ACTN</name>
<sequence>MITFLVADITVHPGWGIGDATDDDSALDRDLLTDVHGRPWIPGSGLAGSLRAHLRRHDADLAAELMGSPPPTHGDHELTASDLWILGTRFTPDPEEPLTEIVGQTGIDRARGAATAGSLRHTRTVTAGGTLTAYLRYDGDLSAPVLALVAAWQPTIGRDRTAGNGRTTLTRLRHGTIDPATPDGLRIWLRHTGPDLIDTVAVHGLPPNPEPTPPSVIDVTVSVVGALLIGDPRLTGPAATRSRAGTPLIPASTWKGLFRSRTEYILRSIGIPACTTPVGCGTCPTCHLYGHPEGRGLLRFNDTPITDAQIPAPRTHNGLDRVTGGTRAGILYQTQPVTAGTVRLRIDALTDALPGWTTNLLTHVLRDLHDGVIGIGSRTTRGYGTVTVTPPPNPQPLKPHAIEDHAR</sequence>
<dbReference type="RefSeq" id="WP_189082937.1">
    <property type="nucleotide sequence ID" value="NZ_BMMX01000067.1"/>
</dbReference>